<organism evidence="3 4">
    <name type="scientific">Pararhodobacter aggregans</name>
    <dbReference type="NCBI Taxonomy" id="404875"/>
    <lineage>
        <taxon>Bacteria</taxon>
        <taxon>Pseudomonadati</taxon>
        <taxon>Pseudomonadota</taxon>
        <taxon>Alphaproteobacteria</taxon>
        <taxon>Rhodobacterales</taxon>
        <taxon>Paracoccaceae</taxon>
        <taxon>Pararhodobacter</taxon>
    </lineage>
</organism>
<dbReference type="PANTHER" id="PTHR35335:SF1">
    <property type="entry name" value="UPF0716 PROTEIN FXSA"/>
    <property type="match status" value="1"/>
</dbReference>
<evidence type="ECO:0000256" key="2">
    <source>
        <dbReference type="SAM" id="Phobius"/>
    </source>
</evidence>
<accession>A0A2T7UTZ3</accession>
<keyword evidence="4" id="KW-1185">Reference proteome</keyword>
<keyword evidence="2" id="KW-1133">Transmembrane helix</keyword>
<sequence length="149" mass="15937">MPVLLLFILMPLIEIALFIAVGGQIGVAATLALIVLSTLAGFAILRGQQTRALAMMQGGLRVQPGTFLAEGAFRSLSGILLILPGFLTDALGLLLLFPPLQRAIVRGIGARAGVVSVRTWQQDDVVEGDYTVREPDPLGPERRLDDARH</sequence>
<comment type="caution">
    <text evidence="3">The sequence shown here is derived from an EMBL/GenBank/DDBJ whole genome shotgun (WGS) entry which is preliminary data.</text>
</comment>
<evidence type="ECO:0000256" key="1">
    <source>
        <dbReference type="SAM" id="MobiDB-lite"/>
    </source>
</evidence>
<feature type="transmembrane region" description="Helical" evidence="2">
    <location>
        <begin position="25"/>
        <end position="45"/>
    </location>
</feature>
<evidence type="ECO:0000313" key="4">
    <source>
        <dbReference type="Proteomes" id="UP000244810"/>
    </source>
</evidence>
<keyword evidence="2" id="KW-0812">Transmembrane</keyword>
<dbReference type="Proteomes" id="UP000244810">
    <property type="component" value="Unassembled WGS sequence"/>
</dbReference>
<dbReference type="InterPro" id="IPR007313">
    <property type="entry name" value="FxsA"/>
</dbReference>
<protein>
    <submittedName>
        <fullName evidence="3">Exclusion protein FxsA</fullName>
    </submittedName>
</protein>
<dbReference type="GO" id="GO:0016020">
    <property type="term" value="C:membrane"/>
    <property type="evidence" value="ECO:0007669"/>
    <property type="project" value="InterPro"/>
</dbReference>
<reference evidence="3 4" key="1">
    <citation type="journal article" date="2011" name="Syst. Appl. Microbiol.">
        <title>Defluviimonas denitrificans gen. nov., sp. nov., and Pararhodobacter aggregans gen. nov., sp. nov., non-phototrophic Rhodobacteraceae from the biofilter of a marine aquaculture.</title>
        <authorList>
            <person name="Foesel B.U."/>
            <person name="Drake H.L."/>
            <person name="Schramm A."/>
        </authorList>
    </citation>
    <scope>NUCLEOTIDE SEQUENCE [LARGE SCALE GENOMIC DNA]</scope>
    <source>
        <strain evidence="3 4">D1-19</strain>
    </source>
</reference>
<name>A0A2T7UTZ3_9RHOB</name>
<dbReference type="OrthoDB" id="9792788at2"/>
<dbReference type="RefSeq" id="WP_107751570.1">
    <property type="nucleotide sequence ID" value="NZ_QDDR01000003.1"/>
</dbReference>
<dbReference type="NCBIfam" id="NF008528">
    <property type="entry name" value="PRK11463.1-2"/>
    <property type="match status" value="1"/>
</dbReference>
<dbReference type="Pfam" id="PF04186">
    <property type="entry name" value="FxsA"/>
    <property type="match status" value="1"/>
</dbReference>
<feature type="transmembrane region" description="Helical" evidence="2">
    <location>
        <begin position="76"/>
        <end position="97"/>
    </location>
</feature>
<keyword evidence="2" id="KW-0472">Membrane</keyword>
<dbReference type="EMBL" id="QDDR01000003">
    <property type="protein sequence ID" value="PVE48197.1"/>
    <property type="molecule type" value="Genomic_DNA"/>
</dbReference>
<proteinExistence type="predicted"/>
<evidence type="ECO:0000313" key="3">
    <source>
        <dbReference type="EMBL" id="PVE48197.1"/>
    </source>
</evidence>
<gene>
    <name evidence="3" type="ORF">DDE23_08695</name>
</gene>
<dbReference type="PANTHER" id="PTHR35335">
    <property type="entry name" value="UPF0716 PROTEIN FXSA"/>
    <property type="match status" value="1"/>
</dbReference>
<feature type="region of interest" description="Disordered" evidence="1">
    <location>
        <begin position="130"/>
        <end position="149"/>
    </location>
</feature>
<dbReference type="AlphaFoldDB" id="A0A2T7UTZ3"/>